<keyword evidence="2" id="KW-0732">Signal</keyword>
<evidence type="ECO:0000259" key="3">
    <source>
        <dbReference type="SMART" id="SM00835"/>
    </source>
</evidence>
<comment type="caution">
    <text evidence="4">The sequence shown here is derived from an EMBL/GenBank/DDBJ whole genome shotgun (WGS) entry which is preliminary data.</text>
</comment>
<dbReference type="InterPro" id="IPR006045">
    <property type="entry name" value="Cupin_1"/>
</dbReference>
<feature type="signal peptide" evidence="2">
    <location>
        <begin position="1"/>
        <end position="29"/>
    </location>
</feature>
<dbReference type="Gene3D" id="2.60.120.10">
    <property type="entry name" value="Jelly Rolls"/>
    <property type="match status" value="2"/>
</dbReference>
<dbReference type="CDD" id="cd20305">
    <property type="entry name" value="cupin_OxDC_C"/>
    <property type="match status" value="1"/>
</dbReference>
<organism evidence="4 5">
    <name type="scientific">Macrophomina phaseolina</name>
    <dbReference type="NCBI Taxonomy" id="35725"/>
    <lineage>
        <taxon>Eukaryota</taxon>
        <taxon>Fungi</taxon>
        <taxon>Dikarya</taxon>
        <taxon>Ascomycota</taxon>
        <taxon>Pezizomycotina</taxon>
        <taxon>Dothideomycetes</taxon>
        <taxon>Dothideomycetes incertae sedis</taxon>
        <taxon>Botryosphaeriales</taxon>
        <taxon>Botryosphaeriaceae</taxon>
        <taxon>Macrophomina</taxon>
    </lineage>
</organism>
<keyword evidence="5" id="KW-1185">Reference proteome</keyword>
<sequence length="360" mass="39200">MIPAGDTRWPAPLLLLLLLAAASLSFTHAAVTKRQDGESGFSHGQPISADGKGGPLLGGTNKQVDLDNPSNLGAASTDSGVVPNLKWRFSDSHVKLSNGGWTREQVVTDLPSSRDIAAAQQHLRPGAMHELHWHRVAEWGWVHAGRIPVSAVNEAGQHTSSVLSAGDVWCFPKGAAHTVQGLDGENEYLLAFDDGDFDRSRHHLHDPSIFKDLPANAHVYFASQHETEPVPGEGGTFRKVDSTTFPIVKTISAAFVTLEPKGLRELHWHPNAEEWLFFHKGKARASVFIGNGKSRTFDFSAGDKAVFPDNSEIYKSDRVADISLTQWLALTPPEVVASVLKVPISFVDQLKKEKQPLLKG</sequence>
<feature type="domain" description="Cupin type-1" evidence="3">
    <location>
        <begin position="89"/>
        <end position="228"/>
    </location>
</feature>
<feature type="domain" description="Cupin type-1" evidence="3">
    <location>
        <begin position="229"/>
        <end position="348"/>
    </location>
</feature>
<dbReference type="InterPro" id="IPR011051">
    <property type="entry name" value="RmlC_Cupin_sf"/>
</dbReference>
<reference evidence="4 5" key="1">
    <citation type="journal article" date="2021" name="Nat. Commun.">
        <title>Genetic determinants of endophytism in the Arabidopsis root mycobiome.</title>
        <authorList>
            <person name="Mesny F."/>
            <person name="Miyauchi S."/>
            <person name="Thiergart T."/>
            <person name="Pickel B."/>
            <person name="Atanasova L."/>
            <person name="Karlsson M."/>
            <person name="Huettel B."/>
            <person name="Barry K.W."/>
            <person name="Haridas S."/>
            <person name="Chen C."/>
            <person name="Bauer D."/>
            <person name="Andreopoulos W."/>
            <person name="Pangilinan J."/>
            <person name="LaButti K."/>
            <person name="Riley R."/>
            <person name="Lipzen A."/>
            <person name="Clum A."/>
            <person name="Drula E."/>
            <person name="Henrissat B."/>
            <person name="Kohler A."/>
            <person name="Grigoriev I.V."/>
            <person name="Martin F.M."/>
            <person name="Hacquard S."/>
        </authorList>
    </citation>
    <scope>NUCLEOTIDE SEQUENCE [LARGE SCALE GENOMIC DNA]</scope>
    <source>
        <strain evidence="4 5">MPI-SDFR-AT-0080</strain>
    </source>
</reference>
<dbReference type="Pfam" id="PF00190">
    <property type="entry name" value="Cupin_1"/>
    <property type="match status" value="2"/>
</dbReference>
<evidence type="ECO:0000313" key="5">
    <source>
        <dbReference type="Proteomes" id="UP000774617"/>
    </source>
</evidence>
<dbReference type="PANTHER" id="PTHR31238">
    <property type="entry name" value="GERMIN-LIKE PROTEIN SUBFAMILY 3 MEMBER 3"/>
    <property type="match status" value="1"/>
</dbReference>
<name>A0ABQ8GRG6_9PEZI</name>
<dbReference type="InterPro" id="IPR014710">
    <property type="entry name" value="RmlC-like_jellyroll"/>
</dbReference>
<dbReference type="EMBL" id="JAGTJR010000002">
    <property type="protein sequence ID" value="KAH7063080.1"/>
    <property type="molecule type" value="Genomic_DNA"/>
</dbReference>
<feature type="chain" id="PRO_5046104237" evidence="2">
    <location>
        <begin position="30"/>
        <end position="360"/>
    </location>
</feature>
<dbReference type="SMART" id="SM00835">
    <property type="entry name" value="Cupin_1"/>
    <property type="match status" value="2"/>
</dbReference>
<protein>
    <submittedName>
        <fullName evidence="4">Oxalate decarboxylase oxdD</fullName>
    </submittedName>
</protein>
<feature type="compositionally biased region" description="Polar residues" evidence="1">
    <location>
        <begin position="60"/>
        <end position="77"/>
    </location>
</feature>
<gene>
    <name evidence="4" type="ORF">B0J12DRAFT_758098</name>
</gene>
<dbReference type="SUPFAM" id="SSF51182">
    <property type="entry name" value="RmlC-like cupins"/>
    <property type="match status" value="1"/>
</dbReference>
<evidence type="ECO:0000256" key="1">
    <source>
        <dbReference type="SAM" id="MobiDB-lite"/>
    </source>
</evidence>
<accession>A0ABQ8GRG6</accession>
<evidence type="ECO:0000313" key="4">
    <source>
        <dbReference type="EMBL" id="KAH7063080.1"/>
    </source>
</evidence>
<feature type="region of interest" description="Disordered" evidence="1">
    <location>
        <begin position="36"/>
        <end position="77"/>
    </location>
</feature>
<evidence type="ECO:0000256" key="2">
    <source>
        <dbReference type="SAM" id="SignalP"/>
    </source>
</evidence>
<dbReference type="Proteomes" id="UP000774617">
    <property type="component" value="Unassembled WGS sequence"/>
</dbReference>
<proteinExistence type="predicted"/>